<dbReference type="OrthoDB" id="17992at10239"/>
<evidence type="ECO:0000313" key="2">
    <source>
        <dbReference type="Proteomes" id="UP000203479"/>
    </source>
</evidence>
<sequence>MARKPLDMPNSEHRKIRCLPEVQAELQRLAAEAAQRAGAMAGDAEGYGTDLEVGKTRARAHVWPKSSAAIKAEIKTAPLMTIAAEQGPQQ</sequence>
<dbReference type="Proteomes" id="UP000203479">
    <property type="component" value="Segment"/>
</dbReference>
<accession>A0A0M5M6I0</accession>
<dbReference type="GeneID" id="26622542"/>
<keyword evidence="2" id="KW-1185">Reference proteome</keyword>
<dbReference type="KEGG" id="vg:26622542"/>
<dbReference type="RefSeq" id="YP_009195258.1">
    <property type="nucleotide sequence ID" value="NC_028759.1"/>
</dbReference>
<proteinExistence type="predicted"/>
<evidence type="ECO:0000313" key="1">
    <source>
        <dbReference type="EMBL" id="ALF00446.1"/>
    </source>
</evidence>
<dbReference type="EMBL" id="KT591490">
    <property type="protein sequence ID" value="ALF00446.1"/>
    <property type="molecule type" value="Genomic_DNA"/>
</dbReference>
<protein>
    <submittedName>
        <fullName evidence="1">Uncharacterized protein</fullName>
    </submittedName>
</protein>
<gene>
    <name evidence="1" type="ORF">SEA_MUFASA_12</name>
</gene>
<organism evidence="1 2">
    <name type="scientific">Mycobacterium phage Mufasa</name>
    <dbReference type="NCBI Taxonomy" id="1718600"/>
    <lineage>
        <taxon>Viruses</taxon>
        <taxon>Duplodnaviria</taxon>
        <taxon>Heunggongvirae</taxon>
        <taxon>Uroviricota</taxon>
        <taxon>Caudoviricetes</taxon>
        <taxon>Weiservirinae</taxon>
        <taxon>Timquatrovirus</taxon>
        <taxon>Timquatrovirus mufasa</taxon>
    </lineage>
</organism>
<name>A0A0M5M6I0_9CAUD</name>
<reference evidence="1 2" key="1">
    <citation type="submission" date="2015-08" db="EMBL/GenBank/DDBJ databases">
        <authorList>
            <person name="Bailey A.M."/>
            <person name="Bennett K.E."/>
            <person name="Carter P.S."/>
            <person name="Deans N.C."/>
            <person name="Dyle E.V."/>
            <person name="Florea A."/>
            <person name="Giraldo T.A."/>
            <person name="Hayes M.A."/>
            <person name="Ikejiani J."/>
            <person name="Seawell W.C."/>
            <person name="Shah H."/>
            <person name="Toussaint T.E."/>
            <person name="Coleman D."/>
            <person name="Hammonds-Odie L.P."/>
            <person name="Barrera A.L."/>
            <person name="Serrano M.G."/>
            <person name="Buck G."/>
            <person name="Lee V."/>
            <person name="Wang Y."/>
            <person name="Carvalho R."/>
            <person name="Voegtly L."/>
            <person name="Shi R."/>
            <person name="Duckworth R."/>
            <person name="Johnson A."/>
            <person name="Loviza R."/>
            <person name="Walstead R."/>
            <person name="Shah Z."/>
            <person name="Kiflezghi M."/>
            <person name="Wade K."/>
            <person name="Anders K.R."/>
            <person name="Bradley K.W."/>
            <person name="Asai D.J."/>
            <person name="Bowman C.A."/>
            <person name="Russell D.A."/>
            <person name="Pope W.H."/>
            <person name="Jacobs-Sera D."/>
            <person name="Hendrix R.W."/>
            <person name="Hatfull G.F."/>
        </authorList>
    </citation>
    <scope>NUCLEOTIDE SEQUENCE [LARGE SCALE GENOMIC DNA]</scope>
</reference>